<evidence type="ECO:0000313" key="10">
    <source>
        <dbReference type="Proteomes" id="UP000245981"/>
    </source>
</evidence>
<dbReference type="RefSeq" id="WP_216639867.1">
    <property type="nucleotide sequence ID" value="NZ_CP126314.1"/>
</dbReference>
<dbReference type="GO" id="GO:0005886">
    <property type="term" value="C:plasma membrane"/>
    <property type="evidence" value="ECO:0007669"/>
    <property type="project" value="UniProtKB-SubCell"/>
</dbReference>
<feature type="transmembrane region" description="Helical" evidence="8">
    <location>
        <begin position="79"/>
        <end position="99"/>
    </location>
</feature>
<keyword evidence="3" id="KW-0813">Transport</keyword>
<dbReference type="InterPro" id="IPR000522">
    <property type="entry name" value="ABC_transptr_permease_BtuC"/>
</dbReference>
<evidence type="ECO:0000256" key="5">
    <source>
        <dbReference type="ARBA" id="ARBA00022692"/>
    </source>
</evidence>
<evidence type="ECO:0000256" key="3">
    <source>
        <dbReference type="ARBA" id="ARBA00022448"/>
    </source>
</evidence>
<dbReference type="GO" id="GO:0033214">
    <property type="term" value="P:siderophore-iron import into cell"/>
    <property type="evidence" value="ECO:0007669"/>
    <property type="project" value="TreeGrafter"/>
</dbReference>
<comment type="similarity">
    <text evidence="2">Belongs to the binding-protein-dependent transport system permease family. FecCD subfamily.</text>
</comment>
<protein>
    <submittedName>
        <fullName evidence="9">Iron complex transport system permease protein</fullName>
    </submittedName>
</protein>
<dbReference type="InterPro" id="IPR037294">
    <property type="entry name" value="ABC_BtuC-like"/>
</dbReference>
<evidence type="ECO:0000256" key="4">
    <source>
        <dbReference type="ARBA" id="ARBA00022475"/>
    </source>
</evidence>
<comment type="caution">
    <text evidence="9">The sequence shown here is derived from an EMBL/GenBank/DDBJ whole genome shotgun (WGS) entry which is preliminary data.</text>
</comment>
<keyword evidence="6 8" id="KW-1133">Transmembrane helix</keyword>
<feature type="transmembrane region" description="Helical" evidence="8">
    <location>
        <begin position="172"/>
        <end position="192"/>
    </location>
</feature>
<evidence type="ECO:0000256" key="6">
    <source>
        <dbReference type="ARBA" id="ARBA00022989"/>
    </source>
</evidence>
<dbReference type="PANTHER" id="PTHR30472:SF19">
    <property type="entry name" value="PETROBACTIN IMPORT SYSTEM PERMEASE PROTEIN YCLO"/>
    <property type="match status" value="1"/>
</dbReference>
<feature type="transmembrane region" description="Helical" evidence="8">
    <location>
        <begin position="295"/>
        <end position="316"/>
    </location>
</feature>
<keyword evidence="5 8" id="KW-0812">Transmembrane</keyword>
<dbReference type="SUPFAM" id="SSF81345">
    <property type="entry name" value="ABC transporter involved in vitamin B12 uptake, BtuC"/>
    <property type="match status" value="1"/>
</dbReference>
<keyword evidence="7 8" id="KW-0472">Membrane</keyword>
<comment type="subcellular location">
    <subcellularLocation>
        <location evidence="1">Cell membrane</location>
        <topology evidence="1">Multi-pass membrane protein</topology>
    </subcellularLocation>
</comment>
<feature type="transmembrane region" description="Helical" evidence="8">
    <location>
        <begin position="47"/>
        <end position="67"/>
    </location>
</feature>
<feature type="transmembrane region" description="Helical" evidence="8">
    <location>
        <begin position="105"/>
        <end position="123"/>
    </location>
</feature>
<organism evidence="9 10">
    <name type="scientific">Pantoea allii</name>
    <dbReference type="NCBI Taxonomy" id="574096"/>
    <lineage>
        <taxon>Bacteria</taxon>
        <taxon>Pseudomonadati</taxon>
        <taxon>Pseudomonadota</taxon>
        <taxon>Gammaproteobacteria</taxon>
        <taxon>Enterobacterales</taxon>
        <taxon>Erwiniaceae</taxon>
        <taxon>Pantoea</taxon>
    </lineage>
</organism>
<dbReference type="EMBL" id="QGHF01000005">
    <property type="protein sequence ID" value="PWK96751.1"/>
    <property type="molecule type" value="Genomic_DNA"/>
</dbReference>
<evidence type="ECO:0000256" key="1">
    <source>
        <dbReference type="ARBA" id="ARBA00004651"/>
    </source>
</evidence>
<feature type="transmembrane region" description="Helical" evidence="8">
    <location>
        <begin position="12"/>
        <end position="35"/>
    </location>
</feature>
<accession>A0A2V2BFZ4</accession>
<feature type="transmembrane region" description="Helical" evidence="8">
    <location>
        <begin position="228"/>
        <end position="257"/>
    </location>
</feature>
<feature type="transmembrane region" description="Helical" evidence="8">
    <location>
        <begin position="269"/>
        <end position="289"/>
    </location>
</feature>
<name>A0A2V2BFZ4_9GAMM</name>
<sequence length="320" mass="35024">MIESQEIRPVIVIILLATLTLLLSVAFMTVGAGGHWSFVLPLRAQKLAGLLLVGYSIAVSTVLFQTITQNRILTPSVMGFDALYVFIQTLVAFTIGYVHDATINPFLRFAVETFVMIGSATLLYSRLFAGGRRDLMFLAMAGLVFGGLLRSLSNFLQRVINPGEFAVLQDRLFASFNLIDASLLSIAAILVLSVSLTGWRMRHSFDVLVLGRDTAINLGIDYKRTVRAILMMIAILVSVSTALVGPVTFFGLLVANLTYRFVGNARHALMLPASVLIAMTCLVCGQFVLERLFGFNTGLSIIIEFFGGITFIILIMQKAR</sequence>
<evidence type="ECO:0000256" key="8">
    <source>
        <dbReference type="SAM" id="Phobius"/>
    </source>
</evidence>
<reference evidence="9 10" key="1">
    <citation type="submission" date="2018-05" db="EMBL/GenBank/DDBJ databases">
        <title>Genomic Encyclopedia of Type Strains, Phase IV (KMG-V): Genome sequencing to study the core and pangenomes of soil and plant-associated prokaryotes.</title>
        <authorList>
            <person name="Whitman W."/>
        </authorList>
    </citation>
    <scope>NUCLEOTIDE SEQUENCE [LARGE SCALE GENOMIC DNA]</scope>
    <source>
        <strain evidence="9 10">PNA 200-10</strain>
    </source>
</reference>
<dbReference type="AlphaFoldDB" id="A0A2V2BFZ4"/>
<evidence type="ECO:0000256" key="7">
    <source>
        <dbReference type="ARBA" id="ARBA00023136"/>
    </source>
</evidence>
<evidence type="ECO:0000313" key="9">
    <source>
        <dbReference type="EMBL" id="PWK96751.1"/>
    </source>
</evidence>
<dbReference type="PANTHER" id="PTHR30472">
    <property type="entry name" value="FERRIC ENTEROBACTIN TRANSPORT SYSTEM PERMEASE PROTEIN"/>
    <property type="match status" value="1"/>
</dbReference>
<evidence type="ECO:0000256" key="2">
    <source>
        <dbReference type="ARBA" id="ARBA00007935"/>
    </source>
</evidence>
<dbReference type="Gene3D" id="1.10.3470.10">
    <property type="entry name" value="ABC transporter involved in vitamin B12 uptake, BtuC"/>
    <property type="match status" value="1"/>
</dbReference>
<dbReference type="GO" id="GO:0022857">
    <property type="term" value="F:transmembrane transporter activity"/>
    <property type="evidence" value="ECO:0007669"/>
    <property type="project" value="InterPro"/>
</dbReference>
<keyword evidence="4" id="KW-1003">Cell membrane</keyword>
<dbReference type="Pfam" id="PF01032">
    <property type="entry name" value="FecCD"/>
    <property type="match status" value="1"/>
</dbReference>
<dbReference type="STRING" id="574096.HA38_10425"/>
<dbReference type="Proteomes" id="UP000245981">
    <property type="component" value="Unassembled WGS sequence"/>
</dbReference>
<feature type="transmembrane region" description="Helical" evidence="8">
    <location>
        <begin position="135"/>
        <end position="152"/>
    </location>
</feature>
<gene>
    <name evidence="9" type="ORF">C7431_10579</name>
</gene>
<proteinExistence type="inferred from homology"/>